<feature type="compositionally biased region" description="Basic and acidic residues" evidence="1">
    <location>
        <begin position="369"/>
        <end position="390"/>
    </location>
</feature>
<organism evidence="3 4">
    <name type="scientific">Pinibacter soli</name>
    <dbReference type="NCBI Taxonomy" id="3044211"/>
    <lineage>
        <taxon>Bacteria</taxon>
        <taxon>Pseudomonadati</taxon>
        <taxon>Bacteroidota</taxon>
        <taxon>Chitinophagia</taxon>
        <taxon>Chitinophagales</taxon>
        <taxon>Chitinophagaceae</taxon>
        <taxon>Pinibacter</taxon>
    </lineage>
</organism>
<dbReference type="Pfam" id="PF03432">
    <property type="entry name" value="Relaxase"/>
    <property type="match status" value="1"/>
</dbReference>
<dbReference type="Proteomes" id="UP001226434">
    <property type="component" value="Unassembled WGS sequence"/>
</dbReference>
<gene>
    <name evidence="3" type="ORF">QJ048_16540</name>
</gene>
<evidence type="ECO:0000256" key="1">
    <source>
        <dbReference type="SAM" id="MobiDB-lite"/>
    </source>
</evidence>
<feature type="domain" description="MobA/VirD2-like nuclease" evidence="2">
    <location>
        <begin position="17"/>
        <end position="153"/>
    </location>
</feature>
<dbReference type="EMBL" id="JASBRG010000007">
    <property type="protein sequence ID" value="MDI3321405.1"/>
    <property type="molecule type" value="Genomic_DNA"/>
</dbReference>
<keyword evidence="4" id="KW-1185">Reference proteome</keyword>
<feature type="compositionally biased region" description="Polar residues" evidence="1">
    <location>
        <begin position="408"/>
        <end position="422"/>
    </location>
</feature>
<accession>A0ABT6RGA8</accession>
<evidence type="ECO:0000313" key="4">
    <source>
        <dbReference type="Proteomes" id="UP001226434"/>
    </source>
</evidence>
<dbReference type="InterPro" id="IPR005094">
    <property type="entry name" value="Endonuclease_MobA/VirD2"/>
</dbReference>
<dbReference type="RefSeq" id="WP_282335514.1">
    <property type="nucleotide sequence ID" value="NZ_JASBRG010000007.1"/>
</dbReference>
<evidence type="ECO:0000259" key="2">
    <source>
        <dbReference type="Pfam" id="PF03432"/>
    </source>
</evidence>
<proteinExistence type="predicted"/>
<comment type="caution">
    <text evidence="3">The sequence shown here is derived from an EMBL/GenBank/DDBJ whole genome shotgun (WGS) entry which is preliminary data.</text>
</comment>
<feature type="compositionally biased region" description="Polar residues" evidence="1">
    <location>
        <begin position="391"/>
        <end position="400"/>
    </location>
</feature>
<sequence>MVPQIKHPQSISRALNYNEHKVDNEQATLLHAANFLKRGEEMNFHEKLERFQKLMELNDRAKTKVMHVSLNFHPDDSPKLSKEFLQKVSDEYMQKIGFGNQPYLVYQHNDAGHPHVHIVSTLIKEDGSRINTHNLGKDISEKARKELEQKYGLVSADKRERATEKEKSLVVNAQKVQYGKSETKRSITNVLDNVVDRYKYTSLQELNAVLKLYNVMADRGNENGRIYKTGGLTYRVLDEQGQKVGVPIKASDIYSKPTLKKLEEKFRENETKREADKKPLRTMIDWEILRKPRTVDQLVRNLAKEKIAVVVRRNPEGRVYGLTYVDLNTKSVFNGSDLGKEYAAKRILERLGIEPQTLIQEKEQSLQKREQVQQKETPQKENLLETKETQSTKTGISPTKETLKEVSKTLTDLASPENTNESLNAELRNEEEQRRRRRNRELER</sequence>
<name>A0ABT6RGA8_9BACT</name>
<reference evidence="3 4" key="1">
    <citation type="submission" date="2023-05" db="EMBL/GenBank/DDBJ databases">
        <title>Genome sequence of Pinibacter sp. MAH-24.</title>
        <authorList>
            <person name="Huq M.A."/>
        </authorList>
    </citation>
    <scope>NUCLEOTIDE SEQUENCE [LARGE SCALE GENOMIC DNA]</scope>
    <source>
        <strain evidence="3 4">MAH-24</strain>
    </source>
</reference>
<feature type="region of interest" description="Disordered" evidence="1">
    <location>
        <begin position="369"/>
        <end position="444"/>
    </location>
</feature>
<feature type="compositionally biased region" description="Basic and acidic residues" evidence="1">
    <location>
        <begin position="427"/>
        <end position="444"/>
    </location>
</feature>
<evidence type="ECO:0000313" key="3">
    <source>
        <dbReference type="EMBL" id="MDI3321405.1"/>
    </source>
</evidence>
<protein>
    <submittedName>
        <fullName evidence="3">Relaxase/mobilization nuclease domain-containing protein</fullName>
    </submittedName>
</protein>